<keyword evidence="4" id="KW-0206">Cytoskeleton</keyword>
<name>A0A821XZV1_9NEOP</name>
<dbReference type="PROSITE" id="PS51381">
    <property type="entry name" value="C2_B9"/>
    <property type="match status" value="1"/>
</dbReference>
<dbReference type="GO" id="GO:0036038">
    <property type="term" value="C:MKS complex"/>
    <property type="evidence" value="ECO:0007669"/>
    <property type="project" value="TreeGrafter"/>
</dbReference>
<protein>
    <recommendedName>
        <fullName evidence="7">B9 domain-containing protein 1</fullName>
    </recommendedName>
</protein>
<evidence type="ECO:0000256" key="6">
    <source>
        <dbReference type="ARBA" id="ARBA00038411"/>
    </source>
</evidence>
<sequence>MMNSEVTKFLVSFNGQIEHIKFPAGVFDNQLYIQYDIVWGPDWDPISGLCSGTSQLATSGRDPEKVIFNLPLDTVFGSTNVYGWPQLIVTVRAKSFFMGDTLRGYAVFLLPPITGSHELKSSLIRPRSATVLGEWLSWLTGRHPELADPKMLANGKDNYLLRTESYGSVTLKMSMLSKDLRKLGYDNQPPTWKNNVA</sequence>
<evidence type="ECO:0000256" key="7">
    <source>
        <dbReference type="ARBA" id="ARBA00039274"/>
    </source>
</evidence>
<dbReference type="PANTHER" id="PTHR12968">
    <property type="entry name" value="B9 DOMAIN-CONTAINING"/>
    <property type="match status" value="1"/>
</dbReference>
<evidence type="ECO:0000256" key="2">
    <source>
        <dbReference type="ARBA" id="ARBA00022490"/>
    </source>
</evidence>
<evidence type="ECO:0000256" key="1">
    <source>
        <dbReference type="ARBA" id="ARBA00004120"/>
    </source>
</evidence>
<dbReference type="PANTHER" id="PTHR12968:SF1">
    <property type="entry name" value="B9 DOMAIN-CONTAINING PROTEIN 1"/>
    <property type="match status" value="1"/>
</dbReference>
<proteinExistence type="inferred from homology"/>
<keyword evidence="5" id="KW-0966">Cell projection</keyword>
<evidence type="ECO:0000256" key="4">
    <source>
        <dbReference type="ARBA" id="ARBA00023212"/>
    </source>
</evidence>
<dbReference type="Pfam" id="PF07162">
    <property type="entry name" value="B9-C2"/>
    <property type="match status" value="1"/>
</dbReference>
<dbReference type="EMBL" id="CAJOBZ010000076">
    <property type="protein sequence ID" value="CAF4954145.1"/>
    <property type="molecule type" value="Genomic_DNA"/>
</dbReference>
<evidence type="ECO:0000256" key="5">
    <source>
        <dbReference type="ARBA" id="ARBA00023273"/>
    </source>
</evidence>
<evidence type="ECO:0000313" key="9">
    <source>
        <dbReference type="Proteomes" id="UP000663880"/>
    </source>
</evidence>
<dbReference type="InterPro" id="IPR010796">
    <property type="entry name" value="C2_B9-type_dom"/>
</dbReference>
<keyword evidence="2" id="KW-0963">Cytoplasm</keyword>
<comment type="subcellular location">
    <subcellularLocation>
        <location evidence="1">Cytoplasm</location>
        <location evidence="1">Cytoskeleton</location>
        <location evidence="1">Cilium basal body</location>
    </subcellularLocation>
</comment>
<keyword evidence="3" id="KW-0970">Cilium biogenesis/degradation</keyword>
<accession>A0A821XZV1</accession>
<keyword evidence="9" id="KW-1185">Reference proteome</keyword>
<gene>
    <name evidence="8" type="ORF">PMACD_LOCUS16013</name>
</gene>
<dbReference type="AlphaFoldDB" id="A0A821XZV1"/>
<reference evidence="8" key="1">
    <citation type="submission" date="2021-02" db="EMBL/GenBank/DDBJ databases">
        <authorList>
            <person name="Steward A R."/>
        </authorList>
    </citation>
    <scope>NUCLEOTIDE SEQUENCE</scope>
</reference>
<comment type="similarity">
    <text evidence="6">Belongs to the B9D family.</text>
</comment>
<dbReference type="OrthoDB" id="431939at2759"/>
<dbReference type="Proteomes" id="UP000663880">
    <property type="component" value="Unassembled WGS sequence"/>
</dbReference>
<dbReference type="GO" id="GO:0060271">
    <property type="term" value="P:cilium assembly"/>
    <property type="evidence" value="ECO:0007669"/>
    <property type="project" value="TreeGrafter"/>
</dbReference>
<evidence type="ECO:0000256" key="3">
    <source>
        <dbReference type="ARBA" id="ARBA00022794"/>
    </source>
</evidence>
<evidence type="ECO:0000313" key="8">
    <source>
        <dbReference type="EMBL" id="CAF4954145.1"/>
    </source>
</evidence>
<organism evidence="8 9">
    <name type="scientific">Pieris macdunnoughi</name>
    <dbReference type="NCBI Taxonomy" id="345717"/>
    <lineage>
        <taxon>Eukaryota</taxon>
        <taxon>Metazoa</taxon>
        <taxon>Ecdysozoa</taxon>
        <taxon>Arthropoda</taxon>
        <taxon>Hexapoda</taxon>
        <taxon>Insecta</taxon>
        <taxon>Pterygota</taxon>
        <taxon>Neoptera</taxon>
        <taxon>Endopterygota</taxon>
        <taxon>Lepidoptera</taxon>
        <taxon>Glossata</taxon>
        <taxon>Ditrysia</taxon>
        <taxon>Papilionoidea</taxon>
        <taxon>Pieridae</taxon>
        <taxon>Pierinae</taxon>
        <taxon>Pieris</taxon>
    </lineage>
</organism>
<comment type="caution">
    <text evidence="8">The sequence shown here is derived from an EMBL/GenBank/DDBJ whole genome shotgun (WGS) entry which is preliminary data.</text>
</comment>